<dbReference type="Gramene" id="Jr04_18620_p1">
    <property type="protein sequence ID" value="cds.Jr04_18620_p1"/>
    <property type="gene ID" value="Jr04_18620"/>
</dbReference>
<dbReference type="InterPro" id="IPR036561">
    <property type="entry name" value="MAM33_sf"/>
</dbReference>
<dbReference type="EMBL" id="LIHL02000004">
    <property type="protein sequence ID" value="KAF5473256.1"/>
    <property type="molecule type" value="Genomic_DNA"/>
</dbReference>
<proteinExistence type="predicted"/>
<accession>A0A834D371</accession>
<name>A0A834D371_JUGRE</name>
<reference evidence="1" key="2">
    <citation type="submission" date="2020-03" db="EMBL/GenBank/DDBJ databases">
        <title>Walnut 2.0.</title>
        <authorList>
            <person name="Marrano A."/>
            <person name="Britton M."/>
            <person name="Zimin A.V."/>
            <person name="Zaini P.A."/>
            <person name="Workman R."/>
            <person name="Puiu D."/>
            <person name="Bianco L."/>
            <person name="Allen B.J."/>
            <person name="Troggio M."/>
            <person name="Leslie C.A."/>
            <person name="Timp W."/>
            <person name="Dendekar A."/>
            <person name="Salzberg S.L."/>
            <person name="Neale D.B."/>
        </authorList>
    </citation>
    <scope>NUCLEOTIDE SEQUENCE</scope>
    <source>
        <tissue evidence="1">Leaves</tissue>
    </source>
</reference>
<evidence type="ECO:0008006" key="3">
    <source>
        <dbReference type="Google" id="ProtNLM"/>
    </source>
</evidence>
<dbReference type="GO" id="GO:0005759">
    <property type="term" value="C:mitochondrial matrix"/>
    <property type="evidence" value="ECO:0007669"/>
    <property type="project" value="InterPro"/>
</dbReference>
<reference evidence="1" key="1">
    <citation type="submission" date="2015-10" db="EMBL/GenBank/DDBJ databases">
        <authorList>
            <person name="Martinez-Garcia P.J."/>
            <person name="Crepeau M.W."/>
            <person name="Puiu D."/>
            <person name="Gonzalez-Ibeas D."/>
            <person name="Whalen J."/>
            <person name="Stevens K."/>
            <person name="Paul R."/>
            <person name="Butterfield T."/>
            <person name="Britton M."/>
            <person name="Reagan R."/>
            <person name="Chakraborty S."/>
            <person name="Walawage S.L."/>
            <person name="Vasquez-Gross H.A."/>
            <person name="Cardeno C."/>
            <person name="Famula R."/>
            <person name="Pratt K."/>
            <person name="Kuruganti S."/>
            <person name="Aradhya M.K."/>
            <person name="Leslie C.A."/>
            <person name="Dandekar A.M."/>
            <person name="Salzberg S.L."/>
            <person name="Wegrzyn J.L."/>
            <person name="Langley C.H."/>
            <person name="Neale D.B."/>
        </authorList>
    </citation>
    <scope>NUCLEOTIDE SEQUENCE</scope>
    <source>
        <tissue evidence="1">Leaves</tissue>
    </source>
</reference>
<dbReference type="SUPFAM" id="SSF54529">
    <property type="entry name" value="Mitochondrial glycoprotein MAM33-like"/>
    <property type="match status" value="1"/>
</dbReference>
<dbReference type="AlphaFoldDB" id="A0A834D371"/>
<dbReference type="FunFam" id="3.10.280.10:FF:000006">
    <property type="entry name" value="Mitochondrial glycoprotein, expressed"/>
    <property type="match status" value="1"/>
</dbReference>
<dbReference type="Pfam" id="PF02330">
    <property type="entry name" value="MAM33"/>
    <property type="match status" value="1"/>
</dbReference>
<dbReference type="PANTHER" id="PTHR10826:SF1">
    <property type="entry name" value="COMPLEMENT COMPONENT 1 Q SUBCOMPONENT-BINDING PROTEIN, MITOCHONDRIAL"/>
    <property type="match status" value="1"/>
</dbReference>
<evidence type="ECO:0000313" key="2">
    <source>
        <dbReference type="Proteomes" id="UP000619265"/>
    </source>
</evidence>
<gene>
    <name evidence="1" type="ORF">F2P56_009881</name>
</gene>
<evidence type="ECO:0000313" key="1">
    <source>
        <dbReference type="EMBL" id="KAF5473256.1"/>
    </source>
</evidence>
<protein>
    <recommendedName>
        <fullName evidence="3">Mitochondrial acidic protein MAM33</fullName>
    </recommendedName>
</protein>
<dbReference type="InterPro" id="IPR003428">
    <property type="entry name" value="MAM33"/>
</dbReference>
<dbReference type="Gene3D" id="3.10.280.10">
    <property type="entry name" value="Mitochondrial glycoprotein"/>
    <property type="match status" value="1"/>
</dbReference>
<dbReference type="Proteomes" id="UP000619265">
    <property type="component" value="Unassembled WGS sequence"/>
</dbReference>
<organism evidence="1 2">
    <name type="scientific">Juglans regia</name>
    <name type="common">English walnut</name>
    <dbReference type="NCBI Taxonomy" id="51240"/>
    <lineage>
        <taxon>Eukaryota</taxon>
        <taxon>Viridiplantae</taxon>
        <taxon>Streptophyta</taxon>
        <taxon>Embryophyta</taxon>
        <taxon>Tracheophyta</taxon>
        <taxon>Spermatophyta</taxon>
        <taxon>Magnoliopsida</taxon>
        <taxon>eudicotyledons</taxon>
        <taxon>Gunneridae</taxon>
        <taxon>Pentapetalae</taxon>
        <taxon>rosids</taxon>
        <taxon>fabids</taxon>
        <taxon>Fagales</taxon>
        <taxon>Juglandaceae</taxon>
        <taxon>Juglans</taxon>
    </lineage>
</organism>
<dbReference type="PANTHER" id="PTHR10826">
    <property type="entry name" value="COMPLEMENT COMPONENT 1"/>
    <property type="match status" value="1"/>
</dbReference>
<feature type="non-terminal residue" evidence="1">
    <location>
        <position position="231"/>
    </location>
</feature>
<sequence length="231" mass="26293">SICIFLISFQQIDISNKIKLCFRKSKRRMTRLTPILRKGRKALQDLDLLKVLQSEIAHEHSFNRFQNNQSGSLGNFLVEWDSPQSQDVVLRKTCESGEEVAVSAVLGPVTYGQESVFPREVLMKVCLKKPGLSSMLQFDCGLSYRGNDVSEFDIHNANYIPSSIRVDSSLYRGPIFSSLDPQLQDALKEYLVSKGIGENLTNFLLLHLHKKEQVQYVDWLHKLESSVTKSK</sequence>
<comment type="caution">
    <text evidence="1">The sequence shown here is derived from an EMBL/GenBank/DDBJ whole genome shotgun (WGS) entry which is preliminary data.</text>
</comment>